<evidence type="ECO:0000313" key="1">
    <source>
        <dbReference type="EMBL" id="MBB5297416.1"/>
    </source>
</evidence>
<dbReference type="EMBL" id="JACHFV010000025">
    <property type="protein sequence ID" value="MBB5297416.1"/>
    <property type="molecule type" value="Genomic_DNA"/>
</dbReference>
<dbReference type="RefSeq" id="WP_184117677.1">
    <property type="nucleotide sequence ID" value="NZ_BSUI01000030.1"/>
</dbReference>
<gene>
    <name evidence="1" type="ORF">HNQ10_004289</name>
</gene>
<reference evidence="1 2" key="1">
    <citation type="submission" date="2020-08" db="EMBL/GenBank/DDBJ databases">
        <title>Genomic Encyclopedia of Type Strains, Phase IV (KMG-IV): sequencing the most valuable type-strain genomes for metagenomic binning, comparative biology and taxonomic classification.</title>
        <authorList>
            <person name="Goeker M."/>
        </authorList>
    </citation>
    <scope>NUCLEOTIDE SEQUENCE [LARGE SCALE GENOMIC DNA]</scope>
    <source>
        <strain evidence="1 2">DSM 105434</strain>
    </source>
</reference>
<comment type="caution">
    <text evidence="1">The sequence shown here is derived from an EMBL/GenBank/DDBJ whole genome shotgun (WGS) entry which is preliminary data.</text>
</comment>
<keyword evidence="2" id="KW-1185">Reference proteome</keyword>
<accession>A0ABR6N1Q5</accession>
<proteinExistence type="predicted"/>
<organism evidence="1 2">
    <name type="scientific">Deinococcus metallilatus</name>
    <dbReference type="NCBI Taxonomy" id="1211322"/>
    <lineage>
        <taxon>Bacteria</taxon>
        <taxon>Thermotogati</taxon>
        <taxon>Deinococcota</taxon>
        <taxon>Deinococci</taxon>
        <taxon>Deinococcales</taxon>
        <taxon>Deinococcaceae</taxon>
        <taxon>Deinococcus</taxon>
    </lineage>
</organism>
<sequence>MFKYQSRIVAPSGLVPSYLTVTGWGYDGDPFHWTMCPDSFYIGSTLNPPPFVTRTVKPSYIHVVCQACRSRGLEPKE</sequence>
<name>A0ABR6N1Q5_9DEIO</name>
<evidence type="ECO:0000313" key="2">
    <source>
        <dbReference type="Proteomes" id="UP000536909"/>
    </source>
</evidence>
<protein>
    <submittedName>
        <fullName evidence="1">Uncharacterized protein</fullName>
    </submittedName>
</protein>
<dbReference type="Proteomes" id="UP000536909">
    <property type="component" value="Unassembled WGS sequence"/>
</dbReference>